<name>A0ACB9Z0M2_9PEZI</name>
<reference evidence="1 2" key="1">
    <citation type="journal article" date="2022" name="New Phytol.">
        <title>Ecological generalism drives hyperdiversity of secondary metabolite gene clusters in xylarialean endophytes.</title>
        <authorList>
            <person name="Franco M.E.E."/>
            <person name="Wisecaver J.H."/>
            <person name="Arnold A.E."/>
            <person name="Ju Y.M."/>
            <person name="Slot J.C."/>
            <person name="Ahrendt S."/>
            <person name="Moore L.P."/>
            <person name="Eastman K.E."/>
            <person name="Scott K."/>
            <person name="Konkel Z."/>
            <person name="Mondo S.J."/>
            <person name="Kuo A."/>
            <person name="Hayes R.D."/>
            <person name="Haridas S."/>
            <person name="Andreopoulos B."/>
            <person name="Riley R."/>
            <person name="LaButti K."/>
            <person name="Pangilinan J."/>
            <person name="Lipzen A."/>
            <person name="Amirebrahimi M."/>
            <person name="Yan J."/>
            <person name="Adam C."/>
            <person name="Keymanesh K."/>
            <person name="Ng V."/>
            <person name="Louie K."/>
            <person name="Northen T."/>
            <person name="Drula E."/>
            <person name="Henrissat B."/>
            <person name="Hsieh H.M."/>
            <person name="Youens-Clark K."/>
            <person name="Lutzoni F."/>
            <person name="Miadlikowska J."/>
            <person name="Eastwood D.C."/>
            <person name="Hamelin R.C."/>
            <person name="Grigoriev I.V."/>
            <person name="U'Ren J.M."/>
        </authorList>
    </citation>
    <scope>NUCLEOTIDE SEQUENCE [LARGE SCALE GENOMIC DNA]</scope>
    <source>
        <strain evidence="1 2">CBS 119005</strain>
    </source>
</reference>
<evidence type="ECO:0000313" key="2">
    <source>
        <dbReference type="Proteomes" id="UP001497700"/>
    </source>
</evidence>
<proteinExistence type="predicted"/>
<comment type="caution">
    <text evidence="1">The sequence shown here is derived from an EMBL/GenBank/DDBJ whole genome shotgun (WGS) entry which is preliminary data.</text>
</comment>
<evidence type="ECO:0000313" key="1">
    <source>
        <dbReference type="EMBL" id="KAI4865178.1"/>
    </source>
</evidence>
<protein>
    <submittedName>
        <fullName evidence="1">Carboxymethylenebutenolidase</fullName>
    </submittedName>
</protein>
<sequence>MAQVGADLKLTTAVPLSRRGHGPGLLLLVDADLDLRKHDKTLDPPPLYKWTEEGFAVAQLRLAKPEGDLTPEDLRLALSELSKLPSCDQKDKIGVIIYAAVVEPDVLEAIKACPEICAVVFYGVSLASNTGSELPLLAHVPGARSPEEQNIDEGVAIKRHYYANARPFFAIPAHDDYHPPSASVAHTRTLSFLKPLVGGPYFDLEKVWDEHTYWEFEARSVEETMATMVEEPYVNHVPTLTGGIGRRALTEFYRDHFIFSNPPDTELELVSRTVGIDRVVDEFLFKATHDRMIDWLAPGIPPTGRYISVPFTSVVNIRGDRLYHEHISWDQATLLRQLGLLPDYLPFPFDVAGEPGAKSSFEYRLPVAGVESARKLANQSSVESNAMLQYLYRKTG</sequence>
<keyword evidence="2" id="KW-1185">Reference proteome</keyword>
<organism evidence="1 2">
    <name type="scientific">Hypoxylon rubiginosum</name>
    <dbReference type="NCBI Taxonomy" id="110542"/>
    <lineage>
        <taxon>Eukaryota</taxon>
        <taxon>Fungi</taxon>
        <taxon>Dikarya</taxon>
        <taxon>Ascomycota</taxon>
        <taxon>Pezizomycotina</taxon>
        <taxon>Sordariomycetes</taxon>
        <taxon>Xylariomycetidae</taxon>
        <taxon>Xylariales</taxon>
        <taxon>Hypoxylaceae</taxon>
        <taxon>Hypoxylon</taxon>
    </lineage>
</organism>
<dbReference type="Proteomes" id="UP001497700">
    <property type="component" value="Unassembled WGS sequence"/>
</dbReference>
<gene>
    <name evidence="1" type="ORF">F4820DRAFT_304780</name>
</gene>
<accession>A0ACB9Z0M2</accession>
<dbReference type="EMBL" id="MU393475">
    <property type="protein sequence ID" value="KAI4865178.1"/>
    <property type="molecule type" value="Genomic_DNA"/>
</dbReference>